<dbReference type="PANTHER" id="PTHR43125:SF1">
    <property type="entry name" value="INOSITOL-3-PHOSPHATE SYNTHASE"/>
    <property type="match status" value="1"/>
</dbReference>
<dbReference type="AlphaFoldDB" id="A0A101IL21"/>
<dbReference type="Proteomes" id="UP000057043">
    <property type="component" value="Unassembled WGS sequence"/>
</dbReference>
<dbReference type="PATRIC" id="fig|301375.6.peg.1476"/>
<dbReference type="GO" id="GO:0008654">
    <property type="term" value="P:phospholipid biosynthetic process"/>
    <property type="evidence" value="ECO:0007669"/>
    <property type="project" value="InterPro"/>
</dbReference>
<dbReference type="InterPro" id="IPR052199">
    <property type="entry name" value="MIPS"/>
</dbReference>
<comment type="caution">
    <text evidence="4">The sequence shown here is derived from an EMBL/GenBank/DDBJ whole genome shotgun (WGS) entry which is preliminary data.</text>
</comment>
<dbReference type="EMBL" id="LGFT01000003">
    <property type="protein sequence ID" value="KUK45437.1"/>
    <property type="molecule type" value="Genomic_DNA"/>
</dbReference>
<gene>
    <name evidence="3" type="ORF">XD72_0215</name>
    <name evidence="4" type="ORF">XE07_0571</name>
</gene>
<dbReference type="SUPFAM" id="SSF55347">
    <property type="entry name" value="Glyceraldehyde-3-phosphate dehydrogenase-like, C-terminal domain"/>
    <property type="match status" value="1"/>
</dbReference>
<evidence type="ECO:0000313" key="5">
    <source>
        <dbReference type="Proteomes" id="UP000053961"/>
    </source>
</evidence>
<organism evidence="4 5">
    <name type="scientific">Methanothrix harundinacea</name>
    <dbReference type="NCBI Taxonomy" id="301375"/>
    <lineage>
        <taxon>Archaea</taxon>
        <taxon>Methanobacteriati</taxon>
        <taxon>Methanobacteriota</taxon>
        <taxon>Stenosarchaea group</taxon>
        <taxon>Methanomicrobia</taxon>
        <taxon>Methanotrichales</taxon>
        <taxon>Methanotrichaceae</taxon>
        <taxon>Methanothrix</taxon>
    </lineage>
</organism>
<dbReference type="PIRSF" id="PIRSF015578">
    <property type="entry name" value="Myoinos-ppht_syn"/>
    <property type="match status" value="1"/>
</dbReference>
<dbReference type="SUPFAM" id="SSF51735">
    <property type="entry name" value="NAD(P)-binding Rossmann-fold domains"/>
    <property type="match status" value="1"/>
</dbReference>
<dbReference type="Gene3D" id="3.40.50.720">
    <property type="entry name" value="NAD(P)-binding Rossmann-like Domain"/>
    <property type="match status" value="1"/>
</dbReference>
<dbReference type="Proteomes" id="UP000053961">
    <property type="component" value="Unassembled WGS sequence"/>
</dbReference>
<dbReference type="InterPro" id="IPR036291">
    <property type="entry name" value="NAD(P)-bd_dom_sf"/>
</dbReference>
<dbReference type="PANTHER" id="PTHR43125">
    <property type="entry name" value="INOSITOL-3-PHOSPHATE SYNTHASE"/>
    <property type="match status" value="1"/>
</dbReference>
<sequence length="384" mass="42293">MKKIKLAIAGLGNCASSLIQGIEYYKNSDDENCIGLMHQSVGGYQPGDIEVVAAFDIDERKVRKDVSEAIFAPPNCTKVFYPDVPYMGVEVKKGPVLDGVAPHMSSYDDNKTFVVSDLEPCDVVGELEDSGAEVLINYMPVGSEEASRFYAQAALDARVGYVNCMPVFIASDPAWAKKFKDANVPIVGDDVKSQIGATIVHRSLTKLFSDRGCKLDRTYQLNTGGNTDFLNMLNQERLKSKRISKTEAVQSVLDVPLMADDIHIGPSDYVPWQKDNKICFLRMEGRIFGDVPINLELRLSVEDSPNSGGSTIDAIRICKLAIDRKIGGPLIEISAYTMKHPPIQYPDHLARELVEKFIKGEVYDVAPDALLRPEIATAIQDKGE</sequence>
<dbReference type="Gene3D" id="3.30.360.10">
    <property type="entry name" value="Dihydrodipicolinate Reductase, domain 2"/>
    <property type="match status" value="1"/>
</dbReference>
<reference evidence="4" key="1">
    <citation type="journal article" date="2015" name="MBio">
        <title>Genome-resolved metagenomic analysis reveals roles for candidate phyla and other microbial community members in biogeochemical transformations in oil reservoirs.</title>
        <authorList>
            <person name="Hu P."/>
            <person name="Tom L."/>
            <person name="Singh A."/>
            <person name="Thomas B.C."/>
            <person name="Baker B.J."/>
            <person name="Piceno Y.M."/>
            <person name="Andersen G.L."/>
            <person name="Banfield J.F."/>
        </authorList>
    </citation>
    <scope>NUCLEOTIDE SEQUENCE [LARGE SCALE GENOMIC DNA]</scope>
    <source>
        <strain evidence="4">56_747</strain>
    </source>
</reference>
<accession>A0A101IL21</accession>
<dbReference type="InterPro" id="IPR002587">
    <property type="entry name" value="Myo-inos-1-P_Synthase"/>
</dbReference>
<proteinExistence type="inferred from homology"/>
<evidence type="ECO:0000259" key="2">
    <source>
        <dbReference type="Pfam" id="PF01658"/>
    </source>
</evidence>
<dbReference type="GO" id="GO:0004512">
    <property type="term" value="F:inositol-3-phosphate synthase activity"/>
    <property type="evidence" value="ECO:0007669"/>
    <property type="project" value="InterPro"/>
</dbReference>
<comment type="similarity">
    <text evidence="1">Belongs to the myo-inositol 1-phosphate synthase family.</text>
</comment>
<reference evidence="5 6" key="2">
    <citation type="journal article" date="2015" name="MBio">
        <title>Genome-Resolved Metagenomic Analysis Reveals Roles for Candidate Phyla and Other Microbial Community Members in Biogeochemical Transformations in Oil Reservoirs.</title>
        <authorList>
            <person name="Hu P."/>
            <person name="Tom L."/>
            <person name="Singh A."/>
            <person name="Thomas B.C."/>
            <person name="Baker B.J."/>
            <person name="Piceno Y.M."/>
            <person name="Andersen G.L."/>
            <person name="Banfield J.F."/>
        </authorList>
    </citation>
    <scope>NUCLEOTIDE SEQUENCE [LARGE SCALE GENOMIC DNA]</scope>
    <source>
        <strain evidence="3">57_489</strain>
    </source>
</reference>
<dbReference type="Pfam" id="PF01658">
    <property type="entry name" value="Inos-1-P_synth"/>
    <property type="match status" value="1"/>
</dbReference>
<feature type="domain" description="Myo-inositol-1-phosphate synthase GAPDH-like" evidence="2">
    <location>
        <begin position="196"/>
        <end position="304"/>
    </location>
</feature>
<dbReference type="GO" id="GO:0006021">
    <property type="term" value="P:inositol biosynthetic process"/>
    <property type="evidence" value="ECO:0007669"/>
    <property type="project" value="InterPro"/>
</dbReference>
<evidence type="ECO:0000256" key="1">
    <source>
        <dbReference type="ARBA" id="ARBA00010813"/>
    </source>
</evidence>
<evidence type="ECO:0000313" key="6">
    <source>
        <dbReference type="Proteomes" id="UP000057043"/>
    </source>
</evidence>
<evidence type="ECO:0000313" key="4">
    <source>
        <dbReference type="EMBL" id="KUK97186.1"/>
    </source>
</evidence>
<evidence type="ECO:0000313" key="3">
    <source>
        <dbReference type="EMBL" id="KUK45437.1"/>
    </source>
</evidence>
<name>A0A101IL21_9EURY</name>
<protein>
    <submittedName>
        <fullName evidence="4">Myo-inositol-1-phosphate synthase</fullName>
    </submittedName>
</protein>
<dbReference type="EMBL" id="LGHB01000004">
    <property type="protein sequence ID" value="KUK97186.1"/>
    <property type="molecule type" value="Genomic_DNA"/>
</dbReference>
<dbReference type="InterPro" id="IPR013021">
    <property type="entry name" value="Myo-inos-1-P_Synthase_GAPDH"/>
</dbReference>